<accession>A0AAW9RJL9</accession>
<dbReference type="GO" id="GO:0016887">
    <property type="term" value="F:ATP hydrolysis activity"/>
    <property type="evidence" value="ECO:0007669"/>
    <property type="project" value="InterPro"/>
</dbReference>
<evidence type="ECO:0000256" key="1">
    <source>
        <dbReference type="ARBA" id="ARBA00005417"/>
    </source>
</evidence>
<keyword evidence="4" id="KW-0762">Sugar transport</keyword>
<evidence type="ECO:0000256" key="5">
    <source>
        <dbReference type="ARBA" id="ARBA00022737"/>
    </source>
</evidence>
<evidence type="ECO:0000256" key="8">
    <source>
        <dbReference type="ARBA" id="ARBA00022967"/>
    </source>
</evidence>
<keyword evidence="6" id="KW-0547">Nucleotide-binding</keyword>
<keyword evidence="9" id="KW-0472">Membrane</keyword>
<keyword evidence="3" id="KW-1003">Cell membrane</keyword>
<evidence type="ECO:0000313" key="11">
    <source>
        <dbReference type="EMBL" id="MEJ8569956.1"/>
    </source>
</evidence>
<dbReference type="CDD" id="cd03215">
    <property type="entry name" value="ABC_Carb_Monos_II"/>
    <property type="match status" value="1"/>
</dbReference>
<dbReference type="Pfam" id="PF00005">
    <property type="entry name" value="ABC_tran"/>
    <property type="match status" value="2"/>
</dbReference>
<keyword evidence="7 11" id="KW-0067">ATP-binding</keyword>
<dbReference type="CDD" id="cd03216">
    <property type="entry name" value="ABC_Carb_Monos_I"/>
    <property type="match status" value="1"/>
</dbReference>
<dbReference type="PANTHER" id="PTHR43790:SF3">
    <property type="entry name" value="D-ALLOSE IMPORT ATP-BINDING PROTEIN ALSA-RELATED"/>
    <property type="match status" value="1"/>
</dbReference>
<reference evidence="11 12" key="1">
    <citation type="submission" date="2024-02" db="EMBL/GenBank/DDBJ databases">
        <title>Genome analysis and characterization of Microbaculum marinisediminis sp. nov., isolated from marine sediment.</title>
        <authorList>
            <person name="Du Z.-J."/>
            <person name="Ye Y.-Q."/>
            <person name="Zhang Z.-R."/>
            <person name="Yuan S.-M."/>
            <person name="Zhang X.-Y."/>
        </authorList>
    </citation>
    <scope>NUCLEOTIDE SEQUENCE [LARGE SCALE GENOMIC DNA]</scope>
    <source>
        <strain evidence="11 12">SDUM1044001</strain>
    </source>
</reference>
<dbReference type="InterPro" id="IPR003439">
    <property type="entry name" value="ABC_transporter-like_ATP-bd"/>
</dbReference>
<dbReference type="SUPFAM" id="SSF52540">
    <property type="entry name" value="P-loop containing nucleoside triphosphate hydrolases"/>
    <property type="match status" value="2"/>
</dbReference>
<keyword evidence="8" id="KW-1278">Translocase</keyword>
<dbReference type="AlphaFoldDB" id="A0AAW9RJL9"/>
<comment type="caution">
    <text evidence="11">The sequence shown here is derived from an EMBL/GenBank/DDBJ whole genome shotgun (WGS) entry which is preliminary data.</text>
</comment>
<evidence type="ECO:0000259" key="10">
    <source>
        <dbReference type="PROSITE" id="PS50893"/>
    </source>
</evidence>
<keyword evidence="5" id="KW-0677">Repeat</keyword>
<protein>
    <submittedName>
        <fullName evidence="11">Sugar ABC transporter ATP-binding protein</fullName>
    </submittedName>
</protein>
<dbReference type="EMBL" id="JAZHOF010000001">
    <property type="protein sequence ID" value="MEJ8569956.1"/>
    <property type="molecule type" value="Genomic_DNA"/>
</dbReference>
<dbReference type="Gene3D" id="3.40.50.300">
    <property type="entry name" value="P-loop containing nucleotide triphosphate hydrolases"/>
    <property type="match status" value="2"/>
</dbReference>
<keyword evidence="2" id="KW-0813">Transport</keyword>
<dbReference type="InterPro" id="IPR003593">
    <property type="entry name" value="AAA+_ATPase"/>
</dbReference>
<dbReference type="InterPro" id="IPR027417">
    <property type="entry name" value="P-loop_NTPase"/>
</dbReference>
<proteinExistence type="inferred from homology"/>
<dbReference type="Proteomes" id="UP001378188">
    <property type="component" value="Unassembled WGS sequence"/>
</dbReference>
<dbReference type="InterPro" id="IPR050107">
    <property type="entry name" value="ABC_carbohydrate_import_ATPase"/>
</dbReference>
<dbReference type="PROSITE" id="PS00211">
    <property type="entry name" value="ABC_TRANSPORTER_1"/>
    <property type="match status" value="1"/>
</dbReference>
<gene>
    <name evidence="11" type="ORF">V3328_00620</name>
</gene>
<dbReference type="InterPro" id="IPR017871">
    <property type="entry name" value="ABC_transporter-like_CS"/>
</dbReference>
<evidence type="ECO:0000256" key="6">
    <source>
        <dbReference type="ARBA" id="ARBA00022741"/>
    </source>
</evidence>
<dbReference type="GO" id="GO:0005524">
    <property type="term" value="F:ATP binding"/>
    <property type="evidence" value="ECO:0007669"/>
    <property type="project" value="UniProtKB-KW"/>
</dbReference>
<dbReference type="PROSITE" id="PS50893">
    <property type="entry name" value="ABC_TRANSPORTER_2"/>
    <property type="match status" value="2"/>
</dbReference>
<evidence type="ECO:0000256" key="9">
    <source>
        <dbReference type="ARBA" id="ARBA00023136"/>
    </source>
</evidence>
<sequence length="506" mass="53730">MGRDQLLSVTGLAKRYGATVALQSLSMEVAPREVHAILGENGAGKSTLVKILSGVVRPNGGTMRLGGSDYTPHSIVEARRAGVSTAFQELSLLPNLTVAENLLLPNVSGGPLRPSSRGDAIAAARDIFAEFDIDDIDPRWRVEDLSLAEKQRLEITRAFSHKPRLLILDEPTAALPDTTWLFDQIRRLTGDGVAILYISHRLAEVRELCQRATVLRNGVSIGTVDLAGINDDEIFKMMVGRAPEARFPGRAPAAGDRPVVLEGRNLSSGRMRDVSFELRQGEILGVAALEGQGQLELFRALAGLAPATGGDIQVDGSPAALASPHQAMAAGIAYVPEERKVEGVFGGLTAAANVSLPKIGAISRSGILTHAQDAKAIAGPARAVELADRYFGFRMNDLSGGNQQKAVLARALMSGARCLVMFDPTRGVDVGTKQAIYAMMRDFADKGGAILVYSSELPELVNLCDACLVIYGGRVAAEVPRGELSEQYLLTAAHGHVGDEPMKAAS</sequence>
<name>A0AAW9RJL9_9HYPH</name>
<dbReference type="RefSeq" id="WP_340327697.1">
    <property type="nucleotide sequence ID" value="NZ_JAZHOF010000001.1"/>
</dbReference>
<feature type="domain" description="ABC transporter" evidence="10">
    <location>
        <begin position="254"/>
        <end position="497"/>
    </location>
</feature>
<evidence type="ECO:0000256" key="2">
    <source>
        <dbReference type="ARBA" id="ARBA00022448"/>
    </source>
</evidence>
<evidence type="ECO:0000313" key="12">
    <source>
        <dbReference type="Proteomes" id="UP001378188"/>
    </source>
</evidence>
<evidence type="ECO:0000256" key="4">
    <source>
        <dbReference type="ARBA" id="ARBA00022597"/>
    </source>
</evidence>
<organism evidence="11 12">
    <name type="scientific">Microbaculum marinum</name>
    <dbReference type="NCBI Taxonomy" id="1764581"/>
    <lineage>
        <taxon>Bacteria</taxon>
        <taxon>Pseudomonadati</taxon>
        <taxon>Pseudomonadota</taxon>
        <taxon>Alphaproteobacteria</taxon>
        <taxon>Hyphomicrobiales</taxon>
        <taxon>Tepidamorphaceae</taxon>
        <taxon>Microbaculum</taxon>
    </lineage>
</organism>
<feature type="domain" description="ABC transporter" evidence="10">
    <location>
        <begin position="7"/>
        <end position="242"/>
    </location>
</feature>
<keyword evidence="12" id="KW-1185">Reference proteome</keyword>
<dbReference type="SMART" id="SM00382">
    <property type="entry name" value="AAA"/>
    <property type="match status" value="1"/>
</dbReference>
<evidence type="ECO:0000256" key="3">
    <source>
        <dbReference type="ARBA" id="ARBA00022475"/>
    </source>
</evidence>
<evidence type="ECO:0000256" key="7">
    <source>
        <dbReference type="ARBA" id="ARBA00022840"/>
    </source>
</evidence>
<dbReference type="PANTHER" id="PTHR43790">
    <property type="entry name" value="CARBOHYDRATE TRANSPORT ATP-BINDING PROTEIN MG119-RELATED"/>
    <property type="match status" value="1"/>
</dbReference>
<comment type="similarity">
    <text evidence="1">Belongs to the ABC transporter superfamily.</text>
</comment>